<evidence type="ECO:0000313" key="8">
    <source>
        <dbReference type="Proteomes" id="UP000199445"/>
    </source>
</evidence>
<dbReference type="Proteomes" id="UP000199445">
    <property type="component" value="Unassembled WGS sequence"/>
</dbReference>
<evidence type="ECO:0000256" key="4">
    <source>
        <dbReference type="ARBA" id="ARBA00022989"/>
    </source>
</evidence>
<feature type="transmembrane region" description="Helical" evidence="6">
    <location>
        <begin position="59"/>
        <end position="78"/>
    </location>
</feature>
<keyword evidence="3 6" id="KW-0812">Transmembrane</keyword>
<gene>
    <name evidence="7" type="ORF">SAMN05216429_108146</name>
</gene>
<keyword evidence="2" id="KW-1003">Cell membrane</keyword>
<organism evidence="7 8">
    <name type="scientific">Marinobacter persicus</name>
    <dbReference type="NCBI Taxonomy" id="930118"/>
    <lineage>
        <taxon>Bacteria</taxon>
        <taxon>Pseudomonadati</taxon>
        <taxon>Pseudomonadota</taxon>
        <taxon>Gammaproteobacteria</taxon>
        <taxon>Pseudomonadales</taxon>
        <taxon>Marinobacteraceae</taxon>
        <taxon>Marinobacter</taxon>
    </lineage>
</organism>
<evidence type="ECO:0000256" key="6">
    <source>
        <dbReference type="SAM" id="Phobius"/>
    </source>
</evidence>
<dbReference type="OrthoDB" id="9181004at2"/>
<sequence length="79" mass="8415">MIAVYIALMVCTMTPVIAMQAGADASVLIWLVFALVLVKALLLVDHFMEMKHAPAGWRLATQGWAVVVVTVLAGIHAVG</sequence>
<accession>A0A1I3VSR2</accession>
<name>A0A1I3VSR2_9GAMM</name>
<dbReference type="GO" id="GO:0005886">
    <property type="term" value="C:plasma membrane"/>
    <property type="evidence" value="ECO:0007669"/>
    <property type="project" value="UniProtKB-SubCell"/>
</dbReference>
<evidence type="ECO:0000256" key="3">
    <source>
        <dbReference type="ARBA" id="ARBA00022692"/>
    </source>
</evidence>
<evidence type="ECO:0000256" key="5">
    <source>
        <dbReference type="ARBA" id="ARBA00023136"/>
    </source>
</evidence>
<evidence type="ECO:0000256" key="2">
    <source>
        <dbReference type="ARBA" id="ARBA00022475"/>
    </source>
</evidence>
<keyword evidence="5 6" id="KW-0472">Membrane</keyword>
<evidence type="ECO:0000313" key="7">
    <source>
        <dbReference type="EMBL" id="SFJ98222.1"/>
    </source>
</evidence>
<dbReference type="InterPro" id="IPR005171">
    <property type="entry name" value="Cyt_c_oxidase_su4_prok"/>
</dbReference>
<feature type="transmembrane region" description="Helical" evidence="6">
    <location>
        <begin position="28"/>
        <end position="47"/>
    </location>
</feature>
<dbReference type="RefSeq" id="WP_091705242.1">
    <property type="nucleotide sequence ID" value="NZ_BMYN01000009.1"/>
</dbReference>
<evidence type="ECO:0000256" key="1">
    <source>
        <dbReference type="ARBA" id="ARBA00004651"/>
    </source>
</evidence>
<protein>
    <submittedName>
        <fullName evidence="7">Cytochrome C oxidase subunit IV</fullName>
    </submittedName>
</protein>
<dbReference type="Pfam" id="PF03626">
    <property type="entry name" value="COX4_pro"/>
    <property type="match status" value="1"/>
</dbReference>
<keyword evidence="8" id="KW-1185">Reference proteome</keyword>
<keyword evidence="4 6" id="KW-1133">Transmembrane helix</keyword>
<dbReference type="EMBL" id="FOSC01000008">
    <property type="protein sequence ID" value="SFJ98222.1"/>
    <property type="molecule type" value="Genomic_DNA"/>
</dbReference>
<reference evidence="7 8" key="1">
    <citation type="submission" date="2016-10" db="EMBL/GenBank/DDBJ databases">
        <authorList>
            <person name="de Groot N.N."/>
        </authorList>
    </citation>
    <scope>NUCLEOTIDE SEQUENCE [LARGE SCALE GENOMIC DNA]</scope>
    <source>
        <strain evidence="7 8">IBRC-M 10445</strain>
    </source>
</reference>
<proteinExistence type="predicted"/>
<dbReference type="AlphaFoldDB" id="A0A1I3VSR2"/>
<comment type="subcellular location">
    <subcellularLocation>
        <location evidence="1">Cell membrane</location>
        <topology evidence="1">Multi-pass membrane protein</topology>
    </subcellularLocation>
</comment>